<proteinExistence type="predicted"/>
<dbReference type="Proteomes" id="UP000006729">
    <property type="component" value="Chromosome 9"/>
</dbReference>
<evidence type="ECO:0000313" key="1">
    <source>
        <dbReference type="EMBL" id="PNT21131.1"/>
    </source>
</evidence>
<keyword evidence="2" id="KW-1185">Reference proteome</keyword>
<gene>
    <name evidence="1" type="ORF">POPTR_009G130300</name>
</gene>
<reference evidence="1 2" key="1">
    <citation type="journal article" date="2006" name="Science">
        <title>The genome of black cottonwood, Populus trichocarpa (Torr. &amp; Gray).</title>
        <authorList>
            <person name="Tuskan G.A."/>
            <person name="Difazio S."/>
            <person name="Jansson S."/>
            <person name="Bohlmann J."/>
            <person name="Grigoriev I."/>
            <person name="Hellsten U."/>
            <person name="Putnam N."/>
            <person name="Ralph S."/>
            <person name="Rombauts S."/>
            <person name="Salamov A."/>
            <person name="Schein J."/>
            <person name="Sterck L."/>
            <person name="Aerts A."/>
            <person name="Bhalerao R.R."/>
            <person name="Bhalerao R.P."/>
            <person name="Blaudez D."/>
            <person name="Boerjan W."/>
            <person name="Brun A."/>
            <person name="Brunner A."/>
            <person name="Busov V."/>
            <person name="Campbell M."/>
            <person name="Carlson J."/>
            <person name="Chalot M."/>
            <person name="Chapman J."/>
            <person name="Chen G.L."/>
            <person name="Cooper D."/>
            <person name="Coutinho P.M."/>
            <person name="Couturier J."/>
            <person name="Covert S."/>
            <person name="Cronk Q."/>
            <person name="Cunningham R."/>
            <person name="Davis J."/>
            <person name="Degroeve S."/>
            <person name="Dejardin A."/>
            <person name="Depamphilis C."/>
            <person name="Detter J."/>
            <person name="Dirks B."/>
            <person name="Dubchak I."/>
            <person name="Duplessis S."/>
            <person name="Ehlting J."/>
            <person name="Ellis B."/>
            <person name="Gendler K."/>
            <person name="Goodstein D."/>
            <person name="Gribskov M."/>
            <person name="Grimwood J."/>
            <person name="Groover A."/>
            <person name="Gunter L."/>
            <person name="Hamberger B."/>
            <person name="Heinze B."/>
            <person name="Helariutta Y."/>
            <person name="Henrissat B."/>
            <person name="Holligan D."/>
            <person name="Holt R."/>
            <person name="Huang W."/>
            <person name="Islam-Faridi N."/>
            <person name="Jones S."/>
            <person name="Jones-Rhoades M."/>
            <person name="Jorgensen R."/>
            <person name="Joshi C."/>
            <person name="Kangasjarvi J."/>
            <person name="Karlsson J."/>
            <person name="Kelleher C."/>
            <person name="Kirkpatrick R."/>
            <person name="Kirst M."/>
            <person name="Kohler A."/>
            <person name="Kalluri U."/>
            <person name="Larimer F."/>
            <person name="Leebens-Mack J."/>
            <person name="Leple J.C."/>
            <person name="Locascio P."/>
            <person name="Lou Y."/>
            <person name="Lucas S."/>
            <person name="Martin F."/>
            <person name="Montanini B."/>
            <person name="Napoli C."/>
            <person name="Nelson D.R."/>
            <person name="Nelson C."/>
            <person name="Nieminen K."/>
            <person name="Nilsson O."/>
            <person name="Pereda V."/>
            <person name="Peter G."/>
            <person name="Philippe R."/>
            <person name="Pilate G."/>
            <person name="Poliakov A."/>
            <person name="Razumovskaya J."/>
            <person name="Richardson P."/>
            <person name="Rinaldi C."/>
            <person name="Ritland K."/>
            <person name="Rouze P."/>
            <person name="Ryaboy D."/>
            <person name="Schmutz J."/>
            <person name="Schrader J."/>
            <person name="Segerman B."/>
            <person name="Shin H."/>
            <person name="Siddiqui A."/>
            <person name="Sterky F."/>
            <person name="Terry A."/>
            <person name="Tsai C.J."/>
            <person name="Uberbacher E."/>
            <person name="Unneberg P."/>
            <person name="Vahala J."/>
            <person name="Wall K."/>
            <person name="Wessler S."/>
            <person name="Yang G."/>
            <person name="Yin T."/>
            <person name="Douglas C."/>
            <person name="Marra M."/>
            <person name="Sandberg G."/>
            <person name="Van de Peer Y."/>
            <person name="Rokhsar D."/>
        </authorList>
    </citation>
    <scope>NUCLEOTIDE SEQUENCE [LARGE SCALE GENOMIC DNA]</scope>
    <source>
        <strain evidence="2">cv. Nisqually</strain>
    </source>
</reference>
<name>A0A2K1Z775_POPTR</name>
<dbReference type="EMBL" id="CM009298">
    <property type="protein sequence ID" value="PNT21131.1"/>
    <property type="molecule type" value="Genomic_DNA"/>
</dbReference>
<sequence length="74" mass="8151">MAVVGSTILKTPQLGILIQGLSWTSALANLGIRSYDSNEHFSIQNKLQHVQITFPRCVLKGMDASILFLCAYNL</sequence>
<dbReference type="AlphaFoldDB" id="A0A2K1Z775"/>
<dbReference type="InParanoid" id="A0A2K1Z775"/>
<protein>
    <submittedName>
        <fullName evidence="1">Uncharacterized protein</fullName>
    </submittedName>
</protein>
<organism evidence="1 2">
    <name type="scientific">Populus trichocarpa</name>
    <name type="common">Western balsam poplar</name>
    <name type="synonym">Populus balsamifera subsp. trichocarpa</name>
    <dbReference type="NCBI Taxonomy" id="3694"/>
    <lineage>
        <taxon>Eukaryota</taxon>
        <taxon>Viridiplantae</taxon>
        <taxon>Streptophyta</taxon>
        <taxon>Embryophyta</taxon>
        <taxon>Tracheophyta</taxon>
        <taxon>Spermatophyta</taxon>
        <taxon>Magnoliopsida</taxon>
        <taxon>eudicotyledons</taxon>
        <taxon>Gunneridae</taxon>
        <taxon>Pentapetalae</taxon>
        <taxon>rosids</taxon>
        <taxon>fabids</taxon>
        <taxon>Malpighiales</taxon>
        <taxon>Salicaceae</taxon>
        <taxon>Saliceae</taxon>
        <taxon>Populus</taxon>
    </lineage>
</organism>
<evidence type="ECO:0000313" key="2">
    <source>
        <dbReference type="Proteomes" id="UP000006729"/>
    </source>
</evidence>
<accession>A0A2K1Z775</accession>